<protein>
    <submittedName>
        <fullName evidence="1">Uncharacterized protein</fullName>
    </submittedName>
</protein>
<dbReference type="EMBL" id="CM020618">
    <property type="protein sequence ID" value="KAK1857594.1"/>
    <property type="molecule type" value="Genomic_DNA"/>
</dbReference>
<gene>
    <name evidence="1" type="ORF">I4F81_000210</name>
</gene>
<reference evidence="1" key="1">
    <citation type="submission" date="2019-11" db="EMBL/GenBank/DDBJ databases">
        <title>Nori genome reveals adaptations in red seaweeds to the harsh intertidal environment.</title>
        <authorList>
            <person name="Wang D."/>
            <person name="Mao Y."/>
        </authorList>
    </citation>
    <scope>NUCLEOTIDE SEQUENCE</scope>
    <source>
        <tissue evidence="1">Gametophyte</tissue>
    </source>
</reference>
<sequence length="998" mass="109679">MPACDVDHHSRTGRPIASPPPAALSRQLAACAREQLCVAQQELKKDVRKLRKQNAEKEAIDTLLSPIIVVAVALRITAIVLETSARNAPGWGSFVTLLGLDFTARLVVIALAVGELIVLVKNSFRGTIEFNGLLAATVFDSAIMASSCLRLIACVSCLHACHKCTLLNCSTTGEGAPVEWKLWDMPFNSDPISIGYHDQAEHSIRQHEVVNAVARHVLQQTEYVWGPLALVPLLGCVLDATVAKIVPPSVLRAVSRRSFQFLLFLLRTFLPHSSSSYMNRWLDGVERRSSRMVLAGVWMGYLRREVHHRCILALALHGHFEDHHVVALDEKLSREGLPGTPLFVAHGQDWRSACNVRSGEYYPHLAPTMGVSISILVDRSLSAEAFCRQLLGVVDERMRVVSRVLDDGFFLDSDQAGLVNMLDIVFRGVAANAPLASLVLNPSRNASSVARVALFANTLRGLLLDPLRDEDAAARAKDEVSGAEDVNSRDSSCVRCMREWFSSSCRCFLHRQQAKGVLGETSIELAVELFYGLKVLATRDKHDAAVIQKGYWWSRASLLNVSLPPQAELINRQKYTSQDTVIIDDMRDGEESHDLQPNRPISPVGDGPSFPVIGESQQDRQAPATTRKPGTLPPAWRDVHAALEHFSEMGLLPWMVASDLGIEELDGMYVAMGRQQSRSPSRLAYNAGADNRMKKVLLDIHDATSQLRLKLAEPLADHTTANSWCLEQGAALYPAQPARLGQTLQDRSGGHSSDVPDEIAAVFDTSHLEQMTLAEMQGRWHAKWKEVLRAACVRDDVPTEPVLRLPFVGFYPSMRLALDAHAGIWEPVEAAVLSATASILSRRDRPAASQQRFETLRTEMEKRKRAWPMRRVHAVSTFATILLSSSTTEAALYRGLLHVSDEEDRQARGTSVVLEMAVGVRNAFASVALTGRLVAQPVCEGAAAHTATPDDSSGDTLCLHLSHIPERNGSGDAARNNLHEWPPHATAVRPTGIERDGE</sequence>
<dbReference type="Proteomes" id="UP000798662">
    <property type="component" value="Chromosome 1"/>
</dbReference>
<proteinExistence type="predicted"/>
<organism evidence="1 2">
    <name type="scientific">Pyropia yezoensis</name>
    <name type="common">Susabi-nori</name>
    <name type="synonym">Porphyra yezoensis</name>
    <dbReference type="NCBI Taxonomy" id="2788"/>
    <lineage>
        <taxon>Eukaryota</taxon>
        <taxon>Rhodophyta</taxon>
        <taxon>Bangiophyceae</taxon>
        <taxon>Bangiales</taxon>
        <taxon>Bangiaceae</taxon>
        <taxon>Pyropia</taxon>
    </lineage>
</organism>
<evidence type="ECO:0000313" key="1">
    <source>
        <dbReference type="EMBL" id="KAK1857594.1"/>
    </source>
</evidence>
<comment type="caution">
    <text evidence="1">The sequence shown here is derived from an EMBL/GenBank/DDBJ whole genome shotgun (WGS) entry which is preliminary data.</text>
</comment>
<keyword evidence="2" id="KW-1185">Reference proteome</keyword>
<accession>A0ACC3BI66</accession>
<name>A0ACC3BI66_PYRYE</name>
<evidence type="ECO:0000313" key="2">
    <source>
        <dbReference type="Proteomes" id="UP000798662"/>
    </source>
</evidence>